<evidence type="ECO:0000256" key="1">
    <source>
        <dbReference type="SAM" id="SignalP"/>
    </source>
</evidence>
<proteinExistence type="predicted"/>
<dbReference type="Gene3D" id="2.30.60.10">
    <property type="entry name" value="Cyanovirin-N"/>
    <property type="match status" value="1"/>
</dbReference>
<keyword evidence="4" id="KW-1185">Reference proteome</keyword>
<name>A0A9W9F292_9EURO</name>
<evidence type="ECO:0000313" key="3">
    <source>
        <dbReference type="EMBL" id="KAJ5092318.1"/>
    </source>
</evidence>
<dbReference type="RefSeq" id="XP_056510513.1">
    <property type="nucleotide sequence ID" value="XM_056657713.1"/>
</dbReference>
<protein>
    <recommendedName>
        <fullName evidence="2">Cyanovirin-N domain-containing protein</fullName>
    </recommendedName>
</protein>
<dbReference type="SUPFAM" id="SSF51322">
    <property type="entry name" value="Cyanovirin-N"/>
    <property type="match status" value="1"/>
</dbReference>
<feature type="signal peptide" evidence="1">
    <location>
        <begin position="1"/>
        <end position="18"/>
    </location>
</feature>
<dbReference type="Proteomes" id="UP001141434">
    <property type="component" value="Unassembled WGS sequence"/>
</dbReference>
<keyword evidence="1" id="KW-0732">Signal</keyword>
<dbReference type="InterPro" id="IPR011058">
    <property type="entry name" value="Cyanovirin-N"/>
</dbReference>
<comment type="caution">
    <text evidence="3">The sequence shown here is derived from an EMBL/GenBank/DDBJ whole genome shotgun (WGS) entry which is preliminary data.</text>
</comment>
<organism evidence="3 4">
    <name type="scientific">Penicillium alfredii</name>
    <dbReference type="NCBI Taxonomy" id="1506179"/>
    <lineage>
        <taxon>Eukaryota</taxon>
        <taxon>Fungi</taxon>
        <taxon>Dikarya</taxon>
        <taxon>Ascomycota</taxon>
        <taxon>Pezizomycotina</taxon>
        <taxon>Eurotiomycetes</taxon>
        <taxon>Eurotiomycetidae</taxon>
        <taxon>Eurotiales</taxon>
        <taxon>Aspergillaceae</taxon>
        <taxon>Penicillium</taxon>
    </lineage>
</organism>
<dbReference type="PROSITE" id="PS51257">
    <property type="entry name" value="PROKAR_LIPOPROTEIN"/>
    <property type="match status" value="1"/>
</dbReference>
<feature type="chain" id="PRO_5040881235" description="Cyanovirin-N domain-containing protein" evidence="1">
    <location>
        <begin position="19"/>
        <end position="130"/>
    </location>
</feature>
<dbReference type="GeneID" id="81396882"/>
<accession>A0A9W9F292</accession>
<reference evidence="3" key="1">
    <citation type="submission" date="2022-11" db="EMBL/GenBank/DDBJ databases">
        <authorList>
            <person name="Petersen C."/>
        </authorList>
    </citation>
    <scope>NUCLEOTIDE SEQUENCE</scope>
    <source>
        <strain evidence="3">IBT 34128</strain>
    </source>
</reference>
<dbReference type="AlphaFoldDB" id="A0A9W9F292"/>
<sequence length="130" mass="13881">MVLLKFVLGLGFASLAAAGGFASSCDVDYDEELPNLKATCHSNDPHVRKVSVLDLNRCYVQKGNTLDGEDGENGAGIQTCGVKIKDDDGPVLTGGCLDDDVKLNDLINNYDGTLNCHEFTGVVHQTLHDN</sequence>
<dbReference type="EMBL" id="JAPMSZ010000009">
    <property type="protein sequence ID" value="KAJ5092318.1"/>
    <property type="molecule type" value="Genomic_DNA"/>
</dbReference>
<evidence type="ECO:0000259" key="2">
    <source>
        <dbReference type="Pfam" id="PF08881"/>
    </source>
</evidence>
<dbReference type="Pfam" id="PF08881">
    <property type="entry name" value="CVNH"/>
    <property type="match status" value="1"/>
</dbReference>
<evidence type="ECO:0000313" key="4">
    <source>
        <dbReference type="Proteomes" id="UP001141434"/>
    </source>
</evidence>
<dbReference type="InterPro" id="IPR036673">
    <property type="entry name" value="Cyanovirin-N_sf"/>
</dbReference>
<feature type="domain" description="Cyanovirin-N" evidence="2">
    <location>
        <begin position="22"/>
        <end position="114"/>
    </location>
</feature>
<reference evidence="3" key="2">
    <citation type="journal article" date="2023" name="IMA Fungus">
        <title>Comparative genomic study of the Penicillium genus elucidates a diverse pangenome and 15 lateral gene transfer events.</title>
        <authorList>
            <person name="Petersen C."/>
            <person name="Sorensen T."/>
            <person name="Nielsen M.R."/>
            <person name="Sondergaard T.E."/>
            <person name="Sorensen J.L."/>
            <person name="Fitzpatrick D.A."/>
            <person name="Frisvad J.C."/>
            <person name="Nielsen K.L."/>
        </authorList>
    </citation>
    <scope>NUCLEOTIDE SEQUENCE</scope>
    <source>
        <strain evidence="3">IBT 34128</strain>
    </source>
</reference>
<gene>
    <name evidence="3" type="ORF">NUU61_007188</name>
</gene>